<dbReference type="AlphaFoldDB" id="A0A179BL63"/>
<gene>
    <name evidence="2" type="ORF">A4H96_04845</name>
</gene>
<evidence type="ECO:0000259" key="1">
    <source>
        <dbReference type="Pfam" id="PF01814"/>
    </source>
</evidence>
<evidence type="ECO:0000313" key="2">
    <source>
        <dbReference type="EMBL" id="OAP92063.1"/>
    </source>
</evidence>
<dbReference type="Proteomes" id="UP000078302">
    <property type="component" value="Unassembled WGS sequence"/>
</dbReference>
<dbReference type="OrthoDB" id="9780392at2"/>
<protein>
    <submittedName>
        <fullName evidence="2">Cation-binding protein</fullName>
    </submittedName>
</protein>
<comment type="caution">
    <text evidence="2">The sequence shown here is derived from an EMBL/GenBank/DDBJ whole genome shotgun (WGS) entry which is preliminary data.</text>
</comment>
<dbReference type="Pfam" id="PF01814">
    <property type="entry name" value="Hemerythrin"/>
    <property type="match status" value="1"/>
</dbReference>
<dbReference type="Gene3D" id="1.20.120.520">
    <property type="entry name" value="nmb1532 protein domain like"/>
    <property type="match status" value="1"/>
</dbReference>
<name>A0A179BL63_ACIFR</name>
<dbReference type="InterPro" id="IPR012312">
    <property type="entry name" value="Hemerythrin-like"/>
</dbReference>
<keyword evidence="3" id="KW-1185">Reference proteome</keyword>
<sequence>MKLIAEPAPSFDDPIGLLRACHERIISHCDILERLAEHLSQVGADPEAQQAAARIRRYFEISGPAHHADEEVQLFPWLLAQAKFPDILRSSVANLAAQHRQLEATWQTLAADLVQVEAGQVPHLLLVEPFVSMNRAHVALENGEIFPIAEKLLDLSTMRSLGMAMATRRALVENETQ</sequence>
<feature type="domain" description="Hemerythrin-like" evidence="1">
    <location>
        <begin position="14"/>
        <end position="149"/>
    </location>
</feature>
<dbReference type="RefSeq" id="WP_064218543.1">
    <property type="nucleotide sequence ID" value="NZ_LVXZ01000050.1"/>
</dbReference>
<reference evidence="2 3" key="1">
    <citation type="submission" date="2016-04" db="EMBL/GenBank/DDBJ databases">
        <title>Acidithiobacillus ferrooxidans genome sequencing and assembly.</title>
        <authorList>
            <person name="Zhou Z."/>
        </authorList>
    </citation>
    <scope>NUCLEOTIDE SEQUENCE [LARGE SCALE GENOMIC DNA]</scope>
    <source>
        <strain evidence="2 3">BY0502</strain>
    </source>
</reference>
<dbReference type="EMBL" id="LVXZ01000050">
    <property type="protein sequence ID" value="OAP92063.1"/>
    <property type="molecule type" value="Genomic_DNA"/>
</dbReference>
<proteinExistence type="predicted"/>
<organism evidence="2 3">
    <name type="scientific">Acidithiobacillus ferrooxidans</name>
    <name type="common">Thiobacillus ferrooxidans</name>
    <dbReference type="NCBI Taxonomy" id="920"/>
    <lineage>
        <taxon>Bacteria</taxon>
        <taxon>Pseudomonadati</taxon>
        <taxon>Pseudomonadota</taxon>
        <taxon>Acidithiobacillia</taxon>
        <taxon>Acidithiobacillales</taxon>
        <taxon>Acidithiobacillaceae</taxon>
        <taxon>Acidithiobacillus</taxon>
    </lineage>
</organism>
<evidence type="ECO:0000313" key="3">
    <source>
        <dbReference type="Proteomes" id="UP000078302"/>
    </source>
</evidence>
<dbReference type="CDD" id="cd12108">
    <property type="entry name" value="Hr-like"/>
    <property type="match status" value="1"/>
</dbReference>
<accession>A0A179BL63</accession>